<dbReference type="AlphaFoldDB" id="A0AAW0FA67"/>
<feature type="compositionally biased region" description="Low complexity" evidence="1">
    <location>
        <begin position="1"/>
        <end position="17"/>
    </location>
</feature>
<feature type="compositionally biased region" description="Basic and acidic residues" evidence="1">
    <location>
        <begin position="73"/>
        <end position="82"/>
    </location>
</feature>
<comment type="caution">
    <text evidence="2">The sequence shown here is derived from an EMBL/GenBank/DDBJ whole genome shotgun (WGS) entry which is preliminary data.</text>
</comment>
<evidence type="ECO:0000313" key="2">
    <source>
        <dbReference type="EMBL" id="KAK7201447.1"/>
    </source>
</evidence>
<name>A0AAW0FA67_9TRYP</name>
<feature type="region of interest" description="Disordered" evidence="1">
    <location>
        <begin position="1"/>
        <end position="118"/>
    </location>
</feature>
<feature type="region of interest" description="Disordered" evidence="1">
    <location>
        <begin position="400"/>
        <end position="481"/>
    </location>
</feature>
<feature type="region of interest" description="Disordered" evidence="1">
    <location>
        <begin position="689"/>
        <end position="712"/>
    </location>
</feature>
<organism evidence="2 3">
    <name type="scientific">Novymonas esmeraldas</name>
    <dbReference type="NCBI Taxonomy" id="1808958"/>
    <lineage>
        <taxon>Eukaryota</taxon>
        <taxon>Discoba</taxon>
        <taxon>Euglenozoa</taxon>
        <taxon>Kinetoplastea</taxon>
        <taxon>Metakinetoplastina</taxon>
        <taxon>Trypanosomatida</taxon>
        <taxon>Trypanosomatidae</taxon>
        <taxon>Novymonas</taxon>
    </lineage>
</organism>
<evidence type="ECO:0000256" key="1">
    <source>
        <dbReference type="SAM" id="MobiDB-lite"/>
    </source>
</evidence>
<feature type="region of interest" description="Disordered" evidence="1">
    <location>
        <begin position="642"/>
        <end position="671"/>
    </location>
</feature>
<feature type="compositionally biased region" description="Polar residues" evidence="1">
    <location>
        <begin position="511"/>
        <end position="520"/>
    </location>
</feature>
<dbReference type="Proteomes" id="UP001430356">
    <property type="component" value="Unassembled WGS sequence"/>
</dbReference>
<feature type="region of interest" description="Disordered" evidence="1">
    <location>
        <begin position="493"/>
        <end position="536"/>
    </location>
</feature>
<dbReference type="EMBL" id="JAECZO010000015">
    <property type="protein sequence ID" value="KAK7201447.1"/>
    <property type="molecule type" value="Genomic_DNA"/>
</dbReference>
<protein>
    <submittedName>
        <fullName evidence="2">Uncharacterized protein</fullName>
    </submittedName>
</protein>
<sequence>MGSCCSSAPAPSASANAHALDRSQRRRRPRSAAPTSDALAQLGSSPSHRQHIAVSPSASTSSLGSPPASMPRKTLDGGDRGTRSSSDGIASLLRSAHPSQMPPHNRHRPVGAGGADTVAFTTPCVESGVRDNAEERLADGGGGGGPSLAPRHALLSYLQQYRTLQAHVRPPYNNRRWRLVFSSDVHGTQVRERCQRVFTHEEQRWRVLRAEGCHDDAVAAARCGGGGGGGGGGGVCVPLLSLVETDLLVPAAPRTGAREDGRCSERLAGRAAADSHLCVGLYLHRVPEPERLATYARADVFLFLFETPVASPDAAAAPHGHAELELPAAQPPTTAAAARVRDLAGSVYADLDEAPVWPGQRGSSGGGGGDSSSTPERTVAMTTAPVTPQTQTHRRIAVVDARGDSQRSSSTFTSSPPPLMMAGRPHLERQRSLDGGGVDRGGLPLPLSPASPSAEVSDESAFSSRSCRSHSTAAGHEGAPMQRRALTRVLSDTPLSPLSPLQTRHAGAPHSPTTATTPGSMSEALAGSRDTAPATPPLLPASVPPMAAWRGRAGAATMSFDGDVVSATTTVVSATSIPGAPWREDEDLTCYWPEAHGGGGGGGIWRATRGQDGWLSPSLAATHPRGISRVSSLGGDDTADCYTPRQPRDKPSFHFDPNIASPETSQNAAVTASASASTAVAVVDGAGDAELSTPLPPPVHAASPSAPSAGGGDAVEVARPVCTRVEVLVPSDTSGSAGVCGDGSAVHRGDCDVLHVWCSASGDLYVWDPLRLHVPSAVAAARGPDAAALHSTTDGTGVAQSTTSAMTTAALREHAHECIFQMSDGAVRVNAAQLRAVDADEGVADGARAVARQLGETTSAAELSLLSLVRAHATAPSTTVGAGAADTASATMTATVVKLQLCAISSRPMPMAVQRVVAAL</sequence>
<keyword evidence="3" id="KW-1185">Reference proteome</keyword>
<accession>A0AAW0FA67</accession>
<reference evidence="2 3" key="1">
    <citation type="journal article" date="2021" name="MBio">
        <title>A New Model Trypanosomatid, Novymonas esmeraldas: Genomic Perception of Its 'Candidatus Pandoraea novymonadis' Endosymbiont.</title>
        <authorList>
            <person name="Zakharova A."/>
            <person name="Saura A."/>
            <person name="Butenko A."/>
            <person name="Podesvova L."/>
            <person name="Warmusova S."/>
            <person name="Kostygov A.Y."/>
            <person name="Nenarokova A."/>
            <person name="Lukes J."/>
            <person name="Opperdoes F.R."/>
            <person name="Yurchenko V."/>
        </authorList>
    </citation>
    <scope>NUCLEOTIDE SEQUENCE [LARGE SCALE GENOMIC DNA]</scope>
    <source>
        <strain evidence="2 3">E262AT.01</strain>
    </source>
</reference>
<gene>
    <name evidence="2" type="ORF">NESM_000207500</name>
</gene>
<feature type="region of interest" description="Disordered" evidence="1">
    <location>
        <begin position="354"/>
        <end position="377"/>
    </location>
</feature>
<feature type="compositionally biased region" description="Low complexity" evidence="1">
    <location>
        <begin position="53"/>
        <end position="67"/>
    </location>
</feature>
<evidence type="ECO:0000313" key="3">
    <source>
        <dbReference type="Proteomes" id="UP001430356"/>
    </source>
</evidence>
<proteinExistence type="predicted"/>
<feature type="compositionally biased region" description="Low complexity" evidence="1">
    <location>
        <begin position="443"/>
        <end position="471"/>
    </location>
</feature>